<name>A0A2K9PTY1_9FLAO</name>
<evidence type="ECO:0000313" key="4">
    <source>
        <dbReference type="Proteomes" id="UP000235826"/>
    </source>
</evidence>
<sequence length="1128" mass="118396">MKKQKPSGCIELPIQYAKHVFLVVFFLLMYSSLYAQQEKRGRYIDGGKIGTKDNTTICIDGNSTPINVYLKGDRGKKKQWIITDAENNILALPKAPPFDFENAGAGVCKIWHISYWWYVRNLRVGKNLSKLRGWYDLSNSIKVTRNEPKGGTLSGGPFEFMVGDAIADNIAEGAITLEGNSGGNSQWVVTDAEGNILGLPPSPYVVDFDGAGSGTCLVWHLSFDGDIEGAEPGKNASNLVGCYSLSNPIEVIRNQAIVDGGTLTGGPFEYCVGDSIADNIPEGAITLEGNLGTNSQWVVTDADGNILGLPPSPYVVDFDGAGAGTCLVWHLSFNGDIQGAEPGKNASDLVGDYDLSNPIVVVRNEPKGGTLAGGPFEFTVGDGVADNISEGAITLEGNSGSNSQWVVTDADGNILGLPPSPYVVDFDGAGGGTCLVWHLSFDGDIEGAEPGKNASDLVGCYSLSNPIEVIRNQVTVDGGTLTGGPFEYCVGDGIADNIPEGAITLEGNLGTNSQWVVTDADGNILGLPPSPYVVDFDGADAGTCLVWHLSFNGDIQGAEPGKNASDLVGEYDLSNPIEVIRNEPKGGTLAGGPFEFTVGDGIADNIAEGTITLEGNSGSNSQWVVTDADGNILGLPPSPYVVDFDGAGGGTCLVWHLSFDGDIEGAEPGKNASDLVGCYSLSNAIEVIRIYATVDGGTLTGGPFEYCVGDGIADNISEGAITLEGNTGANSQWVVTDADGNILGLPPSPYVVDFDGAGAGTCLVWHLSFNGDIEGAEPGNNASDLVGDYDLSNPIEVIRNEPKGGALAGGPFEFMVGDGVADNIPEGAITLEGNSGANSQWVVTDADGNILGLPPSPYVVDFDGAGGGTCLVWHLSFDGDIEGAEPGKNASELVGCYSLSNPIEVIRKDKVDPPVCEVNGGYIKPGGLYLFCEGDGTDDFATGITLHKNKGSNSQWVVTDVEGNILGLPPSPEVVNFDGAGPGVCLIWHLSFDTVYGAEAGNNAFIDLSGCYDLSNPIPVFRFPSDGPVCDLINYANHHKNNAVQISMHPNPARNNLKIDLSNMDEEDVTVKVYNNSSLEVINRSVNLKSKNDKTVNVNVSKLPRGLYIVSVTNKDNSIKTVRKLLVN</sequence>
<dbReference type="KEGG" id="fek:C1H87_16875"/>
<protein>
    <recommendedName>
        <fullName evidence="2">Secretion system C-terminal sorting domain-containing protein</fullName>
    </recommendedName>
</protein>
<dbReference type="NCBIfam" id="TIGR04183">
    <property type="entry name" value="Por_Secre_tail"/>
    <property type="match status" value="1"/>
</dbReference>
<dbReference type="InterPro" id="IPR026444">
    <property type="entry name" value="Secre_tail"/>
</dbReference>
<gene>
    <name evidence="3" type="ORF">C1H87_16875</name>
</gene>
<keyword evidence="1" id="KW-0732">Signal</keyword>
<dbReference type="OrthoDB" id="1013900at2"/>
<evidence type="ECO:0000256" key="1">
    <source>
        <dbReference type="ARBA" id="ARBA00022729"/>
    </source>
</evidence>
<accession>A0A2K9PTY1</accession>
<keyword evidence="4" id="KW-1185">Reference proteome</keyword>
<evidence type="ECO:0000313" key="3">
    <source>
        <dbReference type="EMBL" id="AUP80288.1"/>
    </source>
</evidence>
<dbReference type="Pfam" id="PF18962">
    <property type="entry name" value="Por_Secre_tail"/>
    <property type="match status" value="1"/>
</dbReference>
<feature type="domain" description="Secretion system C-terminal sorting" evidence="2">
    <location>
        <begin position="1049"/>
        <end position="1120"/>
    </location>
</feature>
<evidence type="ECO:0000259" key="2">
    <source>
        <dbReference type="Pfam" id="PF18962"/>
    </source>
</evidence>
<reference evidence="3 4" key="1">
    <citation type="submission" date="2018-01" db="EMBL/GenBank/DDBJ databases">
        <title>Complete genome sequence of Flavivirga eckloniae ECD14 isolated from seaweed Ecklonia cava.</title>
        <authorList>
            <person name="Lee J.H."/>
            <person name="Baik K.S."/>
            <person name="Seong C.N."/>
        </authorList>
    </citation>
    <scope>NUCLEOTIDE SEQUENCE [LARGE SCALE GENOMIC DNA]</scope>
    <source>
        <strain evidence="3 4">ECD14</strain>
    </source>
</reference>
<dbReference type="EMBL" id="CP025791">
    <property type="protein sequence ID" value="AUP80288.1"/>
    <property type="molecule type" value="Genomic_DNA"/>
</dbReference>
<proteinExistence type="predicted"/>
<organism evidence="3 4">
    <name type="scientific">Flavivirga eckloniae</name>
    <dbReference type="NCBI Taxonomy" id="1803846"/>
    <lineage>
        <taxon>Bacteria</taxon>
        <taxon>Pseudomonadati</taxon>
        <taxon>Bacteroidota</taxon>
        <taxon>Flavobacteriia</taxon>
        <taxon>Flavobacteriales</taxon>
        <taxon>Flavobacteriaceae</taxon>
        <taxon>Flavivirga</taxon>
    </lineage>
</organism>
<dbReference type="RefSeq" id="WP_102756940.1">
    <property type="nucleotide sequence ID" value="NZ_CP025791.1"/>
</dbReference>
<dbReference type="Proteomes" id="UP000235826">
    <property type="component" value="Chromosome"/>
</dbReference>
<dbReference type="AlphaFoldDB" id="A0A2K9PTY1"/>